<organism evidence="3">
    <name type="scientific">Angiostrongylus costaricensis</name>
    <name type="common">Nematode worm</name>
    <dbReference type="NCBI Taxonomy" id="334426"/>
    <lineage>
        <taxon>Eukaryota</taxon>
        <taxon>Metazoa</taxon>
        <taxon>Ecdysozoa</taxon>
        <taxon>Nematoda</taxon>
        <taxon>Chromadorea</taxon>
        <taxon>Rhabditida</taxon>
        <taxon>Rhabditina</taxon>
        <taxon>Rhabditomorpha</taxon>
        <taxon>Strongyloidea</taxon>
        <taxon>Metastrongylidae</taxon>
        <taxon>Angiostrongylus</taxon>
    </lineage>
</organism>
<evidence type="ECO:0000313" key="1">
    <source>
        <dbReference type="EMBL" id="VDM57146.1"/>
    </source>
</evidence>
<evidence type="ECO:0000313" key="3">
    <source>
        <dbReference type="WBParaSite" id="ACOC_0000556001-mRNA-1"/>
    </source>
</evidence>
<reference evidence="3" key="1">
    <citation type="submission" date="2017-02" db="UniProtKB">
        <authorList>
            <consortium name="WormBaseParasite"/>
        </authorList>
    </citation>
    <scope>IDENTIFICATION</scope>
</reference>
<gene>
    <name evidence="1" type="ORF">ACOC_LOCUS5561</name>
</gene>
<dbReference type="Proteomes" id="UP000267027">
    <property type="component" value="Unassembled WGS sequence"/>
</dbReference>
<evidence type="ECO:0000313" key="2">
    <source>
        <dbReference type="Proteomes" id="UP000267027"/>
    </source>
</evidence>
<proteinExistence type="predicted"/>
<accession>A0A0R3PLD9</accession>
<dbReference type="WBParaSite" id="ACOC_0000556001-mRNA-1">
    <property type="protein sequence ID" value="ACOC_0000556001-mRNA-1"/>
    <property type="gene ID" value="ACOC_0000556001"/>
</dbReference>
<keyword evidence="2" id="KW-1185">Reference proteome</keyword>
<dbReference type="AlphaFoldDB" id="A0A0R3PLD9"/>
<reference evidence="1 2" key="2">
    <citation type="submission" date="2018-11" db="EMBL/GenBank/DDBJ databases">
        <authorList>
            <consortium name="Pathogen Informatics"/>
        </authorList>
    </citation>
    <scope>NUCLEOTIDE SEQUENCE [LARGE SCALE GENOMIC DNA]</scope>
    <source>
        <strain evidence="1 2">Costa Rica</strain>
    </source>
</reference>
<protein>
    <submittedName>
        <fullName evidence="3">Ribosomal protein L32</fullName>
    </submittedName>
</protein>
<dbReference type="EMBL" id="UYYA01003878">
    <property type="protein sequence ID" value="VDM57146.1"/>
    <property type="molecule type" value="Genomic_DNA"/>
</dbReference>
<sequence length="87" mass="10808">MSSSLLWSSRKNIQVKQPYQYTFKLRMISWKKKKLENYKRWMQSVLCKYDMIMFKPSFQRPYQKRWANQVRFGKRANNWASSVRFGR</sequence>
<name>A0A0R3PLD9_ANGCS</name>
<dbReference type="OrthoDB" id="5874317at2759"/>